<sequence>MPWRQKPLGYDPKDFPNYNLYQCQETGFQRLLEQWPIIFTFVAWTFTFLISILTIIKQWFWMVISDPLHYNKANAWIIEQYQLCPTVFQMTYGAFITVWFFHLCYRGGLVVCDMLLDAYNDPMYAIHQVLGFSYYVESLFFRGTTLILCAIFKFACSFVVLLYNMSIHALSGVIFVLGAVALFQLHYCFFIRNHEATKKEPPVQLKGILKRSPEIITQSPKTSPGRCYRAPTPSTGSTLCSSNTSPDPTPCRRRPSPKSNKPPRASYVKISPKSIEKLRADGYGVPEPTRETNYSWVQTIDGDRLSNLRRSPIRVQPSPLKFKEVEEKKAEAEDETKFVRAIVPTKAQWVYSSLDAVERRVKIITEEVTDLRTQVSLFKEAGIVRPIPKPSDDLPASPRTQQREVTLAERERIKATMAHHIPRIENAAMSILKQQHGVEELLTRIDNLITRAAKSGCAVSRAMSGETEDYRIKIKNVFGDARQTLINSRNVEELCEDRLVKLAEEANRLKRLDRAHLLLLEINARQREMEMLTTENQG</sequence>
<feature type="transmembrane region" description="Helical" evidence="2">
    <location>
        <begin position="35"/>
        <end position="56"/>
    </location>
</feature>
<dbReference type="Proteomes" id="UP000266234">
    <property type="component" value="Unassembled WGS sequence"/>
</dbReference>
<comment type="caution">
    <text evidence="3">The sequence shown here is derived from an EMBL/GenBank/DDBJ whole genome shotgun (WGS) entry which is preliminary data.</text>
</comment>
<gene>
    <name evidence="3" type="ORF">FLONG3_2207</name>
</gene>
<protein>
    <submittedName>
        <fullName evidence="3">Uncharacterized protein</fullName>
    </submittedName>
</protein>
<evidence type="ECO:0000313" key="3">
    <source>
        <dbReference type="EMBL" id="RGP79653.1"/>
    </source>
</evidence>
<evidence type="ECO:0000256" key="2">
    <source>
        <dbReference type="SAM" id="Phobius"/>
    </source>
</evidence>
<proteinExistence type="predicted"/>
<keyword evidence="2" id="KW-0812">Transmembrane</keyword>
<evidence type="ECO:0000256" key="1">
    <source>
        <dbReference type="SAM" id="MobiDB-lite"/>
    </source>
</evidence>
<dbReference type="AlphaFoldDB" id="A0A395T4J2"/>
<evidence type="ECO:0000313" key="4">
    <source>
        <dbReference type="Proteomes" id="UP000266234"/>
    </source>
</evidence>
<keyword evidence="2" id="KW-0472">Membrane</keyword>
<organism evidence="3 4">
    <name type="scientific">Fusarium longipes</name>
    <dbReference type="NCBI Taxonomy" id="694270"/>
    <lineage>
        <taxon>Eukaryota</taxon>
        <taxon>Fungi</taxon>
        <taxon>Dikarya</taxon>
        <taxon>Ascomycota</taxon>
        <taxon>Pezizomycotina</taxon>
        <taxon>Sordariomycetes</taxon>
        <taxon>Hypocreomycetidae</taxon>
        <taxon>Hypocreales</taxon>
        <taxon>Nectriaceae</taxon>
        <taxon>Fusarium</taxon>
    </lineage>
</organism>
<dbReference type="OrthoDB" id="5084788at2759"/>
<feature type="transmembrane region" description="Helical" evidence="2">
    <location>
        <begin position="139"/>
        <end position="163"/>
    </location>
</feature>
<keyword evidence="2" id="KW-1133">Transmembrane helix</keyword>
<feature type="transmembrane region" description="Helical" evidence="2">
    <location>
        <begin position="169"/>
        <end position="190"/>
    </location>
</feature>
<feature type="compositionally biased region" description="Polar residues" evidence="1">
    <location>
        <begin position="232"/>
        <end position="246"/>
    </location>
</feature>
<name>A0A395T4J2_9HYPO</name>
<dbReference type="EMBL" id="PXOG01000043">
    <property type="protein sequence ID" value="RGP79653.1"/>
    <property type="molecule type" value="Genomic_DNA"/>
</dbReference>
<keyword evidence="4" id="KW-1185">Reference proteome</keyword>
<accession>A0A395T4J2</accession>
<dbReference type="STRING" id="694270.A0A395T4J2"/>
<reference evidence="3 4" key="1">
    <citation type="journal article" date="2018" name="PLoS Pathog.">
        <title>Evolution of structural diversity of trichothecenes, a family of toxins produced by plant pathogenic and entomopathogenic fungi.</title>
        <authorList>
            <person name="Proctor R.H."/>
            <person name="McCormick S.P."/>
            <person name="Kim H.S."/>
            <person name="Cardoza R.E."/>
            <person name="Stanley A.M."/>
            <person name="Lindo L."/>
            <person name="Kelly A."/>
            <person name="Brown D.W."/>
            <person name="Lee T."/>
            <person name="Vaughan M.M."/>
            <person name="Alexander N.J."/>
            <person name="Busman M."/>
            <person name="Gutierrez S."/>
        </authorList>
    </citation>
    <scope>NUCLEOTIDE SEQUENCE [LARGE SCALE GENOMIC DNA]</scope>
    <source>
        <strain evidence="3 4">NRRL 20695</strain>
    </source>
</reference>
<feature type="region of interest" description="Disordered" evidence="1">
    <location>
        <begin position="216"/>
        <end position="266"/>
    </location>
</feature>